<keyword evidence="2" id="KW-1185">Reference proteome</keyword>
<name>A0A8X6G2J5_TRICU</name>
<keyword evidence="1" id="KW-0378">Hydrolase</keyword>
<comment type="caution">
    <text evidence="1">The sequence shown here is derived from an EMBL/GenBank/DDBJ whole genome shotgun (WGS) entry which is preliminary data.</text>
</comment>
<proteinExistence type="predicted"/>
<gene>
    <name evidence="1" type="primary">LOC103519163</name>
    <name evidence="1" type="ORF">TNCT_153211</name>
</gene>
<keyword evidence="1" id="KW-0067">ATP-binding</keyword>
<keyword evidence="1" id="KW-0547">Nucleotide-binding</keyword>
<dbReference type="Proteomes" id="UP000887116">
    <property type="component" value="Unassembled WGS sequence"/>
</dbReference>
<dbReference type="OrthoDB" id="10051381at2759"/>
<reference evidence="1" key="1">
    <citation type="submission" date="2020-07" db="EMBL/GenBank/DDBJ databases">
        <title>Multicomponent nature underlies the extraordinary mechanical properties of spider dragline silk.</title>
        <authorList>
            <person name="Kono N."/>
            <person name="Nakamura H."/>
            <person name="Mori M."/>
            <person name="Yoshida Y."/>
            <person name="Ohtoshi R."/>
            <person name="Malay A.D."/>
            <person name="Moran D.A.P."/>
            <person name="Tomita M."/>
            <person name="Numata K."/>
            <person name="Arakawa K."/>
        </authorList>
    </citation>
    <scope>NUCLEOTIDE SEQUENCE</scope>
</reference>
<dbReference type="EMBL" id="BMAO01024416">
    <property type="protein sequence ID" value="GFQ95230.1"/>
    <property type="molecule type" value="Genomic_DNA"/>
</dbReference>
<evidence type="ECO:0000313" key="2">
    <source>
        <dbReference type="Proteomes" id="UP000887116"/>
    </source>
</evidence>
<keyword evidence="1" id="KW-0347">Helicase</keyword>
<dbReference type="AlphaFoldDB" id="A0A8X6G2J5"/>
<sequence>MLFEIYSKPPEVHRDAVQKYTQNHPEVHRDAVQKYTQNHPEVHRDTVQKYTQNHPEVHRDAVRKYTQSHPEVHRDAVQKYTQTTQKFIEMLFRNILKTIQKFIEMLLENILKATRKVHRDAVQKYTQSHPEIHRDAVQKYTQSHPEVHRDAVQKYTQSHLEVNREAVRKYTQRHPEVNRKTVKKYVSKNPHVARTKSNKYKEKISEIRLLPWTSKHLSAFKYKPNVDYSMDEIVNLGPRLPCSWCRALKWKDETQGMCCSGGKVQLPNLEPYPEPLHSLLTHQDPLSEHFLSTIHDHREKDIRCGIYPGIKPELISQLQKSLHEHNKYIMDFKAAIDSVPKDQKEFKVVINAERKPFGEHKGRFNAPQTKEVARCHRWTRV</sequence>
<dbReference type="GO" id="GO:0004386">
    <property type="term" value="F:helicase activity"/>
    <property type="evidence" value="ECO:0007669"/>
    <property type="project" value="UniProtKB-KW"/>
</dbReference>
<evidence type="ECO:0000313" key="1">
    <source>
        <dbReference type="EMBL" id="GFQ95230.1"/>
    </source>
</evidence>
<protein>
    <submittedName>
        <fullName evidence="1">ATP-dependent DNA helicase</fullName>
    </submittedName>
</protein>
<organism evidence="1 2">
    <name type="scientific">Trichonephila clavata</name>
    <name type="common">Joro spider</name>
    <name type="synonym">Nephila clavata</name>
    <dbReference type="NCBI Taxonomy" id="2740835"/>
    <lineage>
        <taxon>Eukaryota</taxon>
        <taxon>Metazoa</taxon>
        <taxon>Ecdysozoa</taxon>
        <taxon>Arthropoda</taxon>
        <taxon>Chelicerata</taxon>
        <taxon>Arachnida</taxon>
        <taxon>Araneae</taxon>
        <taxon>Araneomorphae</taxon>
        <taxon>Entelegynae</taxon>
        <taxon>Araneoidea</taxon>
        <taxon>Nephilidae</taxon>
        <taxon>Trichonephila</taxon>
    </lineage>
</organism>
<accession>A0A8X6G2J5</accession>